<reference evidence="1" key="2">
    <citation type="journal article" date="2022" name="New Phytol.">
        <title>Evolutionary transition to the ectomycorrhizal habit in the genomes of a hyperdiverse lineage of mushroom-forming fungi.</title>
        <authorList>
            <person name="Looney B."/>
            <person name="Miyauchi S."/>
            <person name="Morin E."/>
            <person name="Drula E."/>
            <person name="Courty P.E."/>
            <person name="Kohler A."/>
            <person name="Kuo A."/>
            <person name="LaButti K."/>
            <person name="Pangilinan J."/>
            <person name="Lipzen A."/>
            <person name="Riley R."/>
            <person name="Andreopoulos W."/>
            <person name="He G."/>
            <person name="Johnson J."/>
            <person name="Nolan M."/>
            <person name="Tritt A."/>
            <person name="Barry K.W."/>
            <person name="Grigoriev I.V."/>
            <person name="Nagy L.G."/>
            <person name="Hibbett D."/>
            <person name="Henrissat B."/>
            <person name="Matheny P.B."/>
            <person name="Labbe J."/>
            <person name="Martin F.M."/>
        </authorList>
    </citation>
    <scope>NUCLEOTIDE SEQUENCE</scope>
    <source>
        <strain evidence="1">FP105234-sp</strain>
    </source>
</reference>
<evidence type="ECO:0000313" key="2">
    <source>
        <dbReference type="Proteomes" id="UP000814033"/>
    </source>
</evidence>
<keyword evidence="2" id="KW-1185">Reference proteome</keyword>
<sequence>MRSGSGGYWTTRPNTRPIGVAASTPATSNPPGAFHYQTLLYLHILCHSFHLFYRPPATMSTSSREMRQRTSQFDSKARAGKNPVNPSRKEKLEKQSPVGLWALGLVLFVIVGGVFFELFRIMFL</sequence>
<gene>
    <name evidence="1" type="ORF">FA95DRAFT_1676640</name>
</gene>
<proteinExistence type="predicted"/>
<dbReference type="Proteomes" id="UP000814033">
    <property type="component" value="Unassembled WGS sequence"/>
</dbReference>
<accession>A0ACB8S3G9</accession>
<protein>
    <submittedName>
        <fullName evidence="1">Uncharacterized protein</fullName>
    </submittedName>
</protein>
<reference evidence="1" key="1">
    <citation type="submission" date="2021-02" db="EMBL/GenBank/DDBJ databases">
        <authorList>
            <consortium name="DOE Joint Genome Institute"/>
            <person name="Ahrendt S."/>
            <person name="Looney B.P."/>
            <person name="Miyauchi S."/>
            <person name="Morin E."/>
            <person name="Drula E."/>
            <person name="Courty P.E."/>
            <person name="Chicoki N."/>
            <person name="Fauchery L."/>
            <person name="Kohler A."/>
            <person name="Kuo A."/>
            <person name="Labutti K."/>
            <person name="Pangilinan J."/>
            <person name="Lipzen A."/>
            <person name="Riley R."/>
            <person name="Andreopoulos W."/>
            <person name="He G."/>
            <person name="Johnson J."/>
            <person name="Barry K.W."/>
            <person name="Grigoriev I.V."/>
            <person name="Nagy L."/>
            <person name="Hibbett D."/>
            <person name="Henrissat B."/>
            <person name="Matheny P.B."/>
            <person name="Labbe J."/>
            <person name="Martin F."/>
        </authorList>
    </citation>
    <scope>NUCLEOTIDE SEQUENCE</scope>
    <source>
        <strain evidence="1">FP105234-sp</strain>
    </source>
</reference>
<dbReference type="EMBL" id="MU275860">
    <property type="protein sequence ID" value="KAI0050616.1"/>
    <property type="molecule type" value="Genomic_DNA"/>
</dbReference>
<comment type="caution">
    <text evidence="1">The sequence shown here is derived from an EMBL/GenBank/DDBJ whole genome shotgun (WGS) entry which is preliminary data.</text>
</comment>
<organism evidence="1 2">
    <name type="scientific">Auriscalpium vulgare</name>
    <dbReference type="NCBI Taxonomy" id="40419"/>
    <lineage>
        <taxon>Eukaryota</taxon>
        <taxon>Fungi</taxon>
        <taxon>Dikarya</taxon>
        <taxon>Basidiomycota</taxon>
        <taxon>Agaricomycotina</taxon>
        <taxon>Agaricomycetes</taxon>
        <taxon>Russulales</taxon>
        <taxon>Auriscalpiaceae</taxon>
        <taxon>Auriscalpium</taxon>
    </lineage>
</organism>
<evidence type="ECO:0000313" key="1">
    <source>
        <dbReference type="EMBL" id="KAI0050616.1"/>
    </source>
</evidence>
<name>A0ACB8S3G9_9AGAM</name>